<proteinExistence type="predicted"/>
<evidence type="ECO:0000313" key="2">
    <source>
        <dbReference type="WBParaSite" id="MCU_013179-RA"/>
    </source>
</evidence>
<feature type="region of interest" description="Disordered" evidence="1">
    <location>
        <begin position="74"/>
        <end position="103"/>
    </location>
</feature>
<evidence type="ECO:0000256" key="1">
    <source>
        <dbReference type="SAM" id="MobiDB-lite"/>
    </source>
</evidence>
<dbReference type="AlphaFoldDB" id="A0A5K3FZK3"/>
<dbReference type="WBParaSite" id="MCU_013179-RA">
    <property type="protein sequence ID" value="MCU_013179-RA"/>
    <property type="gene ID" value="MCU_013179"/>
</dbReference>
<reference evidence="2" key="1">
    <citation type="submission" date="2019-11" db="UniProtKB">
        <authorList>
            <consortium name="WormBaseParasite"/>
        </authorList>
    </citation>
    <scope>IDENTIFICATION</scope>
</reference>
<organism evidence="2">
    <name type="scientific">Mesocestoides corti</name>
    <name type="common">Flatworm</name>
    <dbReference type="NCBI Taxonomy" id="53468"/>
    <lineage>
        <taxon>Eukaryota</taxon>
        <taxon>Metazoa</taxon>
        <taxon>Spiralia</taxon>
        <taxon>Lophotrochozoa</taxon>
        <taxon>Platyhelminthes</taxon>
        <taxon>Cestoda</taxon>
        <taxon>Eucestoda</taxon>
        <taxon>Cyclophyllidea</taxon>
        <taxon>Mesocestoididae</taxon>
        <taxon>Mesocestoides</taxon>
    </lineage>
</organism>
<name>A0A5K3FZK3_MESCO</name>
<protein>
    <submittedName>
        <fullName evidence="2">Uncharacterized protein</fullName>
    </submittedName>
</protein>
<accession>A0A5K3FZK3</accession>
<sequence>MLLPCQPFIVSNRGDAIHQHHPPMHASTATSNCVIGHLKSRLPASLRVLGHMGNAAVAVTAGAFTSLRLFSREPQPTSSLRFQQPTTNHPLPHPATTPTYLRS</sequence>
<feature type="compositionally biased region" description="Polar residues" evidence="1">
    <location>
        <begin position="74"/>
        <end position="89"/>
    </location>
</feature>